<dbReference type="AlphaFoldDB" id="A0A811L174"/>
<proteinExistence type="predicted"/>
<dbReference type="OrthoDB" id="5798369at2759"/>
<accession>A0A811L174</accession>
<sequence length="259" mass="29864">MSMEDPFYPEWHRPHEARMHNSLFDTMSRPLSRQSNQSRNQNQNHSFADTKIPWDHFGKKLRIYLTKQDLERAGDLFQVILSKVREQIPNFQGVLAYNNYGGRQVILYNDADVRRALHEMGQKLKLYSTVVPDKGYIAAADIRGSRSQSVPPPQNRYSPEGRAPSTVDSNYQYRPQNYGPPPRPPPPQTPGGVSYSHTQTYGHPLQYGLPPNNMLLAHFLTGGHYPFTKFSWIGPNKYHNFGPYPYKHFYNKGGWGPSW</sequence>
<evidence type="ECO:0000313" key="3">
    <source>
        <dbReference type="Proteomes" id="UP000614601"/>
    </source>
</evidence>
<dbReference type="EMBL" id="CAJFCW020000005">
    <property type="protein sequence ID" value="CAG9116820.1"/>
    <property type="molecule type" value="Genomic_DNA"/>
</dbReference>
<gene>
    <name evidence="2" type="ORF">BOKJ2_LOCUS9821</name>
</gene>
<feature type="compositionally biased region" description="Pro residues" evidence="1">
    <location>
        <begin position="178"/>
        <end position="189"/>
    </location>
</feature>
<protein>
    <submittedName>
        <fullName evidence="2">Uncharacterized protein</fullName>
    </submittedName>
</protein>
<name>A0A811L174_9BILA</name>
<dbReference type="Proteomes" id="UP000783686">
    <property type="component" value="Unassembled WGS sequence"/>
</dbReference>
<feature type="region of interest" description="Disordered" evidence="1">
    <location>
        <begin position="142"/>
        <end position="199"/>
    </location>
</feature>
<evidence type="ECO:0000313" key="2">
    <source>
        <dbReference type="EMBL" id="CAD5222793.1"/>
    </source>
</evidence>
<feature type="region of interest" description="Disordered" evidence="1">
    <location>
        <begin position="30"/>
        <end position="49"/>
    </location>
</feature>
<dbReference type="EMBL" id="CAJFDH010000005">
    <property type="protein sequence ID" value="CAD5222793.1"/>
    <property type="molecule type" value="Genomic_DNA"/>
</dbReference>
<feature type="compositionally biased region" description="Low complexity" evidence="1">
    <location>
        <begin position="32"/>
        <end position="46"/>
    </location>
</feature>
<comment type="caution">
    <text evidence="2">The sequence shown here is derived from an EMBL/GenBank/DDBJ whole genome shotgun (WGS) entry which is preliminary data.</text>
</comment>
<organism evidence="2 3">
    <name type="scientific">Bursaphelenchus okinawaensis</name>
    <dbReference type="NCBI Taxonomy" id="465554"/>
    <lineage>
        <taxon>Eukaryota</taxon>
        <taxon>Metazoa</taxon>
        <taxon>Ecdysozoa</taxon>
        <taxon>Nematoda</taxon>
        <taxon>Chromadorea</taxon>
        <taxon>Rhabditida</taxon>
        <taxon>Tylenchina</taxon>
        <taxon>Tylenchomorpha</taxon>
        <taxon>Aphelenchoidea</taxon>
        <taxon>Aphelenchoididae</taxon>
        <taxon>Bursaphelenchus</taxon>
    </lineage>
</organism>
<evidence type="ECO:0000256" key="1">
    <source>
        <dbReference type="SAM" id="MobiDB-lite"/>
    </source>
</evidence>
<dbReference type="Proteomes" id="UP000614601">
    <property type="component" value="Unassembled WGS sequence"/>
</dbReference>
<keyword evidence="3" id="KW-1185">Reference proteome</keyword>
<reference evidence="2" key="1">
    <citation type="submission" date="2020-09" db="EMBL/GenBank/DDBJ databases">
        <authorList>
            <person name="Kikuchi T."/>
        </authorList>
    </citation>
    <scope>NUCLEOTIDE SEQUENCE</scope>
    <source>
        <strain evidence="2">SH1</strain>
    </source>
</reference>